<dbReference type="STRING" id="1434232.MAIT1_00375"/>
<sequence>MAEIVNALRREQKSLEQAQGQERSLLAQAQQIDQKLSAARKRGEEIAKRLQQTRAKLPGLEAAMAERRGAMARQQQLLAGHLRLLYGLGERGGLRMALSPGADMSLLRASGYFRYLLRARAERFAAYGQALQELEFAARARQEALAGLEQLAAQQREAEQALQAQQRERQTLLAQVSRERKLHERQLAELQQARDQLTQFLSRLGDELEKRRGEALMSPHESFGKIAKRRGKLPRPVQGSFETRLPGVFFPLPTGRPVKAVHRGQVVYADWFRGYGQLLILGHGDRVYTLYGHNQRLLAAQGDWVEAGEVIAKSGESGSLDGRSGLYFEIRRNGRTENPRRWLSKENGA</sequence>
<dbReference type="EMBL" id="LVJN01000015">
    <property type="protein sequence ID" value="OSM06768.1"/>
    <property type="molecule type" value="Genomic_DNA"/>
</dbReference>
<dbReference type="InterPro" id="IPR016047">
    <property type="entry name" value="M23ase_b-sheet_dom"/>
</dbReference>
<dbReference type="SUPFAM" id="SSF51261">
    <property type="entry name" value="Duplicated hybrid motif"/>
    <property type="match status" value="1"/>
</dbReference>
<dbReference type="Pfam" id="PF01551">
    <property type="entry name" value="Peptidase_M23"/>
    <property type="match status" value="1"/>
</dbReference>
<protein>
    <submittedName>
        <fullName evidence="3">Putative peptidase M23B</fullName>
    </submittedName>
</protein>
<proteinExistence type="predicted"/>
<accession>A0A1Y2K7Q0</accession>
<dbReference type="GO" id="GO:0004222">
    <property type="term" value="F:metalloendopeptidase activity"/>
    <property type="evidence" value="ECO:0007669"/>
    <property type="project" value="TreeGrafter"/>
</dbReference>
<name>A0A1Y2K7Q0_9PROT</name>
<reference evidence="3 4" key="1">
    <citation type="journal article" date="2016" name="BMC Genomics">
        <title>Combined genomic and structural analyses of a cultured magnetotactic bacterium reveals its niche adaptation to a dynamic environment.</title>
        <authorList>
            <person name="Araujo A.C."/>
            <person name="Morillo V."/>
            <person name="Cypriano J."/>
            <person name="Teixeira L.C."/>
            <person name="Leao P."/>
            <person name="Lyra S."/>
            <person name="Almeida L.G."/>
            <person name="Bazylinski D.A."/>
            <person name="Vasconcellos A.T."/>
            <person name="Abreu F."/>
            <person name="Lins U."/>
        </authorList>
    </citation>
    <scope>NUCLEOTIDE SEQUENCE [LARGE SCALE GENOMIC DNA]</scope>
    <source>
        <strain evidence="3 4">IT-1</strain>
    </source>
</reference>
<dbReference type="InterPro" id="IPR050570">
    <property type="entry name" value="Cell_wall_metabolism_enzyme"/>
</dbReference>
<dbReference type="PANTHER" id="PTHR21666:SF270">
    <property type="entry name" value="MUREIN HYDROLASE ACTIVATOR ENVC"/>
    <property type="match status" value="1"/>
</dbReference>
<evidence type="ECO:0000313" key="3">
    <source>
        <dbReference type="EMBL" id="OSM06768.1"/>
    </source>
</evidence>
<keyword evidence="1" id="KW-0175">Coiled coil</keyword>
<dbReference type="PANTHER" id="PTHR21666">
    <property type="entry name" value="PEPTIDASE-RELATED"/>
    <property type="match status" value="1"/>
</dbReference>
<gene>
    <name evidence="3" type="ORF">MAIT1_00375</name>
</gene>
<comment type="caution">
    <text evidence="3">The sequence shown here is derived from an EMBL/GenBank/DDBJ whole genome shotgun (WGS) entry which is preliminary data.</text>
</comment>
<feature type="coiled-coil region" evidence="1">
    <location>
        <begin position="141"/>
        <end position="207"/>
    </location>
</feature>
<evidence type="ECO:0000259" key="2">
    <source>
        <dbReference type="Pfam" id="PF01551"/>
    </source>
</evidence>
<keyword evidence="4" id="KW-1185">Reference proteome</keyword>
<evidence type="ECO:0000256" key="1">
    <source>
        <dbReference type="SAM" id="Coils"/>
    </source>
</evidence>
<dbReference type="AlphaFoldDB" id="A0A1Y2K7Q0"/>
<feature type="domain" description="M23ase beta-sheet core" evidence="2">
    <location>
        <begin position="247"/>
        <end position="339"/>
    </location>
</feature>
<dbReference type="Gene3D" id="2.70.70.10">
    <property type="entry name" value="Glucose Permease (Domain IIA)"/>
    <property type="match status" value="1"/>
</dbReference>
<organism evidence="3 4">
    <name type="scientific">Magnetofaba australis IT-1</name>
    <dbReference type="NCBI Taxonomy" id="1434232"/>
    <lineage>
        <taxon>Bacteria</taxon>
        <taxon>Pseudomonadati</taxon>
        <taxon>Pseudomonadota</taxon>
        <taxon>Magnetococcia</taxon>
        <taxon>Magnetococcales</taxon>
        <taxon>Magnetococcaceae</taxon>
        <taxon>Magnetofaba</taxon>
    </lineage>
</organism>
<dbReference type="Gene3D" id="6.10.250.3150">
    <property type="match status" value="1"/>
</dbReference>
<dbReference type="CDD" id="cd12797">
    <property type="entry name" value="M23_peptidase"/>
    <property type="match status" value="1"/>
</dbReference>
<dbReference type="InterPro" id="IPR011055">
    <property type="entry name" value="Dup_hybrid_motif"/>
</dbReference>
<dbReference type="Proteomes" id="UP000194003">
    <property type="component" value="Unassembled WGS sequence"/>
</dbReference>
<evidence type="ECO:0000313" key="4">
    <source>
        <dbReference type="Proteomes" id="UP000194003"/>
    </source>
</evidence>
<feature type="coiled-coil region" evidence="1">
    <location>
        <begin position="1"/>
        <end position="35"/>
    </location>
</feature>